<comment type="similarity">
    <text evidence="1">Belongs to the LysR transcriptional regulatory family.</text>
</comment>
<evidence type="ECO:0000256" key="1">
    <source>
        <dbReference type="ARBA" id="ARBA00009437"/>
    </source>
</evidence>
<dbReference type="Gene3D" id="1.10.10.10">
    <property type="entry name" value="Winged helix-like DNA-binding domain superfamily/Winged helix DNA-binding domain"/>
    <property type="match status" value="1"/>
</dbReference>
<dbReference type="GO" id="GO:0003677">
    <property type="term" value="F:DNA binding"/>
    <property type="evidence" value="ECO:0007669"/>
    <property type="project" value="UniProtKB-KW"/>
</dbReference>
<name>A0A5R8YZA8_9ACTN</name>
<protein>
    <submittedName>
        <fullName evidence="7">LysR family transcriptional regulator</fullName>
    </submittedName>
</protein>
<reference evidence="7" key="1">
    <citation type="submission" date="2019-05" db="EMBL/GenBank/DDBJ databases">
        <title>Isolation, diversity and antifungal activity of Actinobacteria from wheat.</title>
        <authorList>
            <person name="Yu B."/>
        </authorList>
    </citation>
    <scope>NUCLEOTIDE SEQUENCE [LARGE SCALE GENOMIC DNA]</scope>
    <source>
        <strain evidence="7">NEAU-HEGS1-5</strain>
    </source>
</reference>
<dbReference type="PROSITE" id="PS50931">
    <property type="entry name" value="HTH_LYSR"/>
    <property type="match status" value="1"/>
</dbReference>
<dbReference type="EMBL" id="VANP01000006">
    <property type="protein sequence ID" value="TLP58701.1"/>
    <property type="molecule type" value="Genomic_DNA"/>
</dbReference>
<feature type="compositionally biased region" description="Basic and acidic residues" evidence="5">
    <location>
        <begin position="327"/>
        <end position="340"/>
    </location>
</feature>
<dbReference type="Pfam" id="PF00126">
    <property type="entry name" value="HTH_1"/>
    <property type="match status" value="1"/>
</dbReference>
<dbReference type="Proteomes" id="UP000309033">
    <property type="component" value="Unassembled WGS sequence"/>
</dbReference>
<dbReference type="InterPro" id="IPR036388">
    <property type="entry name" value="WH-like_DNA-bd_sf"/>
</dbReference>
<comment type="caution">
    <text evidence="7">The sequence shown here is derived from an EMBL/GenBank/DDBJ whole genome shotgun (WGS) entry which is preliminary data.</text>
</comment>
<dbReference type="GO" id="GO:0032993">
    <property type="term" value="C:protein-DNA complex"/>
    <property type="evidence" value="ECO:0007669"/>
    <property type="project" value="TreeGrafter"/>
</dbReference>
<evidence type="ECO:0000313" key="7">
    <source>
        <dbReference type="EMBL" id="TLP58701.1"/>
    </source>
</evidence>
<dbReference type="OrthoDB" id="79118at2"/>
<dbReference type="Pfam" id="PF03466">
    <property type="entry name" value="LysR_substrate"/>
    <property type="match status" value="1"/>
</dbReference>
<keyword evidence="3" id="KW-0238">DNA-binding</keyword>
<dbReference type="PANTHER" id="PTHR30346">
    <property type="entry name" value="TRANSCRIPTIONAL DUAL REGULATOR HCAR-RELATED"/>
    <property type="match status" value="1"/>
</dbReference>
<organism evidence="7 8">
    <name type="scientific">Microbispora triticiradicis</name>
    <dbReference type="NCBI Taxonomy" id="2200763"/>
    <lineage>
        <taxon>Bacteria</taxon>
        <taxon>Bacillati</taxon>
        <taxon>Actinomycetota</taxon>
        <taxon>Actinomycetes</taxon>
        <taxon>Streptosporangiales</taxon>
        <taxon>Streptosporangiaceae</taxon>
        <taxon>Microbispora</taxon>
    </lineage>
</organism>
<dbReference type="SUPFAM" id="SSF53850">
    <property type="entry name" value="Periplasmic binding protein-like II"/>
    <property type="match status" value="1"/>
</dbReference>
<keyword evidence="2" id="KW-0805">Transcription regulation</keyword>
<dbReference type="InterPro" id="IPR036390">
    <property type="entry name" value="WH_DNA-bd_sf"/>
</dbReference>
<sequence length="354" mass="37459">MNAGDDGVETRELAYFVAVAEELHFGRAARRLGIAQPPLSRAIQRLERRLGTRLLDRDSRTVALTEAGETLLREGRAALAAVSAAVRRTRRAGRSEPSLVLAAKPDADADLLPVILTAYAATPDALPVDIVFSAWERGAMVRDGRADAALMHAPREDLTGLAFEDLLTEAQVAVLPRRHPLAARAVLSLADLDREPLPRWPRAAPDGTYRMAESGHLMHLIALGRAVAVVPESVRANLRHDLVGVPVADAPPTTLVLAWPEGSRSRALAAFVRCAAEAARTARPAPETAHAAQATRTAGAAQEPAPQTGQATQTAQTTSAGLPAQVADDRWAGVSRRDGGRPTGGGASPSPTRR</sequence>
<dbReference type="SUPFAM" id="SSF46785">
    <property type="entry name" value="Winged helix' DNA-binding domain"/>
    <property type="match status" value="1"/>
</dbReference>
<dbReference type="CDD" id="cd08414">
    <property type="entry name" value="PBP2_LTTR_aromatics_like"/>
    <property type="match status" value="1"/>
</dbReference>
<evidence type="ECO:0000256" key="2">
    <source>
        <dbReference type="ARBA" id="ARBA00023015"/>
    </source>
</evidence>
<accession>A0A5R8YZA8</accession>
<dbReference type="Gene3D" id="3.40.190.10">
    <property type="entry name" value="Periplasmic binding protein-like II"/>
    <property type="match status" value="2"/>
</dbReference>
<evidence type="ECO:0000313" key="8">
    <source>
        <dbReference type="Proteomes" id="UP000309033"/>
    </source>
</evidence>
<dbReference type="PANTHER" id="PTHR30346:SF0">
    <property type="entry name" value="HCA OPERON TRANSCRIPTIONAL ACTIVATOR HCAR"/>
    <property type="match status" value="1"/>
</dbReference>
<gene>
    <name evidence="7" type="ORF">FED44_17760</name>
</gene>
<evidence type="ECO:0000259" key="6">
    <source>
        <dbReference type="PROSITE" id="PS50931"/>
    </source>
</evidence>
<feature type="region of interest" description="Disordered" evidence="5">
    <location>
        <begin position="280"/>
        <end position="354"/>
    </location>
</feature>
<dbReference type="InterPro" id="IPR005119">
    <property type="entry name" value="LysR_subst-bd"/>
</dbReference>
<feature type="compositionally biased region" description="Low complexity" evidence="5">
    <location>
        <begin position="280"/>
        <end position="318"/>
    </location>
</feature>
<dbReference type="FunFam" id="1.10.10.10:FF:000001">
    <property type="entry name" value="LysR family transcriptional regulator"/>
    <property type="match status" value="1"/>
</dbReference>
<dbReference type="PRINTS" id="PR00039">
    <property type="entry name" value="HTHLYSR"/>
</dbReference>
<dbReference type="AlphaFoldDB" id="A0A5R8YZA8"/>
<keyword evidence="8" id="KW-1185">Reference proteome</keyword>
<dbReference type="GO" id="GO:0003700">
    <property type="term" value="F:DNA-binding transcription factor activity"/>
    <property type="evidence" value="ECO:0007669"/>
    <property type="project" value="InterPro"/>
</dbReference>
<keyword evidence="4" id="KW-0804">Transcription</keyword>
<evidence type="ECO:0000256" key="3">
    <source>
        <dbReference type="ARBA" id="ARBA00023125"/>
    </source>
</evidence>
<evidence type="ECO:0000256" key="5">
    <source>
        <dbReference type="SAM" id="MobiDB-lite"/>
    </source>
</evidence>
<dbReference type="InterPro" id="IPR000847">
    <property type="entry name" value="LysR_HTH_N"/>
</dbReference>
<evidence type="ECO:0000256" key="4">
    <source>
        <dbReference type="ARBA" id="ARBA00023163"/>
    </source>
</evidence>
<dbReference type="Gene3D" id="3.40.190.290">
    <property type="match status" value="1"/>
</dbReference>
<feature type="domain" description="HTH lysR-type" evidence="6">
    <location>
        <begin position="8"/>
        <end position="65"/>
    </location>
</feature>
<proteinExistence type="inferred from homology"/>